<feature type="domain" description="Filamentous haemagglutinin FhaB/tRNA nuclease CdiA-like TPS" evidence="1">
    <location>
        <begin position="83"/>
        <end position="194"/>
    </location>
</feature>
<dbReference type="Pfam" id="PF05860">
    <property type="entry name" value="TPS"/>
    <property type="match status" value="1"/>
</dbReference>
<protein>
    <submittedName>
        <fullName evidence="2">S-layer family protein</fullName>
    </submittedName>
</protein>
<reference evidence="2" key="2">
    <citation type="journal article" date="2022" name="Microbiol. Resour. Announc.">
        <title>Metagenome Sequencing to Explore Phylogenomics of Terrestrial Cyanobacteria.</title>
        <authorList>
            <person name="Ward R.D."/>
            <person name="Stajich J.E."/>
            <person name="Johansen J.R."/>
            <person name="Huntemann M."/>
            <person name="Clum A."/>
            <person name="Foster B."/>
            <person name="Foster B."/>
            <person name="Roux S."/>
            <person name="Palaniappan K."/>
            <person name="Varghese N."/>
            <person name="Mukherjee S."/>
            <person name="Reddy T.B.K."/>
            <person name="Daum C."/>
            <person name="Copeland A."/>
            <person name="Chen I.A."/>
            <person name="Ivanova N.N."/>
            <person name="Kyrpides N.C."/>
            <person name="Shapiro N."/>
            <person name="Eloe-Fadrosh E.A."/>
            <person name="Pietrasiak N."/>
        </authorList>
    </citation>
    <scope>NUCLEOTIDE SEQUENCE</scope>
    <source>
        <strain evidence="2">CPER-KK1</strain>
    </source>
</reference>
<dbReference type="AlphaFoldDB" id="A0A951PIQ4"/>
<dbReference type="InterPro" id="IPR012334">
    <property type="entry name" value="Pectin_lyas_fold"/>
</dbReference>
<dbReference type="EMBL" id="JAHHIF010000004">
    <property type="protein sequence ID" value="MBW4543662.1"/>
    <property type="molecule type" value="Genomic_DNA"/>
</dbReference>
<organism evidence="2 3">
    <name type="scientific">Symplocastrum torsivum CPER-KK1</name>
    <dbReference type="NCBI Taxonomy" id="450513"/>
    <lineage>
        <taxon>Bacteria</taxon>
        <taxon>Bacillati</taxon>
        <taxon>Cyanobacteriota</taxon>
        <taxon>Cyanophyceae</taxon>
        <taxon>Oscillatoriophycideae</taxon>
        <taxon>Oscillatoriales</taxon>
        <taxon>Microcoleaceae</taxon>
        <taxon>Symplocastrum</taxon>
    </lineage>
</organism>
<dbReference type="InterPro" id="IPR008638">
    <property type="entry name" value="FhaB/CdiA-like_TPS"/>
</dbReference>
<evidence type="ECO:0000313" key="2">
    <source>
        <dbReference type="EMBL" id="MBW4543662.1"/>
    </source>
</evidence>
<proteinExistence type="predicted"/>
<dbReference type="SMART" id="SM00912">
    <property type="entry name" value="Haemagg_act"/>
    <property type="match status" value="1"/>
</dbReference>
<reference evidence="2" key="1">
    <citation type="submission" date="2021-05" db="EMBL/GenBank/DDBJ databases">
        <authorList>
            <person name="Pietrasiak N."/>
            <person name="Ward R."/>
            <person name="Stajich J.E."/>
            <person name="Kurbessoian T."/>
        </authorList>
    </citation>
    <scope>NUCLEOTIDE SEQUENCE</scope>
    <source>
        <strain evidence="2">CPER-KK1</strain>
    </source>
</reference>
<dbReference type="SUPFAM" id="SSF51126">
    <property type="entry name" value="Pectin lyase-like"/>
    <property type="match status" value="4"/>
</dbReference>
<dbReference type="NCBIfam" id="TIGR01901">
    <property type="entry name" value="adhes_NPXG"/>
    <property type="match status" value="1"/>
</dbReference>
<comment type="caution">
    <text evidence="2">The sequence shown here is derived from an EMBL/GenBank/DDBJ whole genome shotgun (WGS) entry which is preliminary data.</text>
</comment>
<accession>A0A951PIQ4</accession>
<evidence type="ECO:0000259" key="1">
    <source>
        <dbReference type="SMART" id="SM00912"/>
    </source>
</evidence>
<dbReference type="Gene3D" id="2.160.20.10">
    <property type="entry name" value="Single-stranded right-handed beta-helix, Pectin lyase-like"/>
    <property type="match status" value="2"/>
</dbReference>
<dbReference type="Proteomes" id="UP000753908">
    <property type="component" value="Unassembled WGS sequence"/>
</dbReference>
<name>A0A951PIQ4_9CYAN</name>
<gene>
    <name evidence="2" type="ORF">KME25_04315</name>
</gene>
<evidence type="ECO:0000313" key="3">
    <source>
        <dbReference type="Proteomes" id="UP000753908"/>
    </source>
</evidence>
<sequence>MAQQTRSWCAELKPRKERVSCCPEVGTVALAPQRFAWLVNKIRVNLVKANEKIFGFVVLLFFVLSSEDNAFAQLTPDSTLGNENSIVTPGAIINNQSAERIEGGALRDTNLFHSFLEFNLDDGQQVYFANPPGVENILTRVTGANSSTILGTLGVEGTANLFLINPNGILFGPNARLDVSGSFFASTASSVVFADGTQFSTTSPQNLPLLTVSVPLGLQFGATPGSLQIQGSNLAVLPGKTLGLVGGNVLLQGGNVTAPSGRVELGSVAGTSLVDLNPTPNGWELGYSTVPNFQDIELSQGATVDVSGIRGGDIQVQARTFQLREESRLTALTLGRQRGGTVTVNASESVELIGTGTYIEDIVKFATGTVDPTNLRNGLFTASFDSGSAGDLVINTPSFVARNGAFVATSTFGTGEGGHLTLNASESVDLSASSLLTGTGAGVGGDAGDLTINTGRLLAQDNATVTTASFGTGRAGNLTVNALESIELVGSDPVQFSPTTRFFTGLFSNALAAGDAGNVEVTTGELLVRDGAAIAASTVGSSRGGDITVIASESVTLSGSSPNGSALSALAATAEAGSTGQGGNLTVQTGELILENEGRLSVRSRGTGDAGNLKVIADSISLDEQASIAAATTIAGEGGNVNLKTQSLLLRRNSIVSAEAGGSGNGGNITIDTDVLAVLENSRITANALQGAGGRIEINTQGLFVDPTSRITASSTLGINGVVDIDTSVRDVEGSLEPLEEEFVSSDQVLADSCLARRSFQPGSFTVTGTGGLPSTPYGAISDRYTVTNVEPISGNSATRRDRIQQAEFEQQRRVLPLQEAQGIFVTDDGRIILGTSSQVATLAKVEDLVCLFPDSASQSRE</sequence>
<dbReference type="InterPro" id="IPR011050">
    <property type="entry name" value="Pectin_lyase_fold/virulence"/>
</dbReference>